<evidence type="ECO:0000313" key="1">
    <source>
        <dbReference type="EMBL" id="MCL1139666.1"/>
    </source>
</evidence>
<reference evidence="1" key="1">
    <citation type="submission" date="2022-01" db="EMBL/GenBank/DDBJ databases">
        <title>Whole genome-based taxonomy of the Shewanellaceae.</title>
        <authorList>
            <person name="Martin-Rodriguez A.J."/>
        </authorList>
    </citation>
    <scope>NUCLEOTIDE SEQUENCE</scope>
    <source>
        <strain evidence="1">KCTC 23973</strain>
    </source>
</reference>
<dbReference type="EMBL" id="JAKILB010000008">
    <property type="protein sequence ID" value="MCL1139666.1"/>
    <property type="molecule type" value="Genomic_DNA"/>
</dbReference>
<accession>A0A9X2CH19</accession>
<evidence type="ECO:0000313" key="2">
    <source>
        <dbReference type="Proteomes" id="UP001139293"/>
    </source>
</evidence>
<name>A0A9X2CH19_9GAMM</name>
<dbReference type="AlphaFoldDB" id="A0A9X2CH19"/>
<gene>
    <name evidence="1" type="ORF">L2740_14045</name>
</gene>
<dbReference type="RefSeq" id="WP_248950770.1">
    <property type="nucleotide sequence ID" value="NZ_JAKILB010000008.1"/>
</dbReference>
<organism evidence="1 2">
    <name type="scientific">Shewanella pneumatophori</name>
    <dbReference type="NCBI Taxonomy" id="314092"/>
    <lineage>
        <taxon>Bacteria</taxon>
        <taxon>Pseudomonadati</taxon>
        <taxon>Pseudomonadota</taxon>
        <taxon>Gammaproteobacteria</taxon>
        <taxon>Alteromonadales</taxon>
        <taxon>Shewanellaceae</taxon>
        <taxon>Shewanella</taxon>
    </lineage>
</organism>
<keyword evidence="2" id="KW-1185">Reference proteome</keyword>
<dbReference type="Proteomes" id="UP001139293">
    <property type="component" value="Unassembled WGS sequence"/>
</dbReference>
<sequence>MTQMVNSPLIQQLISTAHQLRLGHEAQGSLQLTECIDKLIELQPSLTNNQQIMPILSSMLAAQEKHDWLGLADALEYELPLLLS</sequence>
<proteinExistence type="predicted"/>
<protein>
    <submittedName>
        <fullName evidence="1">Uncharacterized protein</fullName>
    </submittedName>
</protein>
<comment type="caution">
    <text evidence="1">The sequence shown here is derived from an EMBL/GenBank/DDBJ whole genome shotgun (WGS) entry which is preliminary data.</text>
</comment>